<dbReference type="EMBL" id="CP009247">
    <property type="protein sequence ID" value="APT87960.1"/>
    <property type="molecule type" value="Genomic_DNA"/>
</dbReference>
<protein>
    <recommendedName>
        <fullName evidence="1">Serine aminopeptidase S33 domain-containing protein</fullName>
    </recommendedName>
</protein>
<dbReference type="SUPFAM" id="SSF53474">
    <property type="entry name" value="alpha/beta-Hydrolases"/>
    <property type="match status" value="1"/>
</dbReference>
<dbReference type="InterPro" id="IPR029058">
    <property type="entry name" value="AB_hydrolase_fold"/>
</dbReference>
<reference evidence="2 3" key="1">
    <citation type="submission" date="2014-08" db="EMBL/GenBank/DDBJ databases">
        <title>Complete genome sequence of Corynebacterium frankenforstense ST18(T) (=DSM 45800(T)), isolated from raw cow milk.</title>
        <authorList>
            <person name="Ruckert C."/>
            <person name="Albersmeier A."/>
            <person name="Winkler A."/>
            <person name="Lipski A."/>
            <person name="Kalinowski J."/>
        </authorList>
    </citation>
    <scope>NUCLEOTIDE SEQUENCE [LARGE SCALE GENOMIC DNA]</scope>
    <source>
        <strain evidence="2 3">ST18</strain>
    </source>
</reference>
<dbReference type="KEGG" id="cfk:CFRA_00040"/>
<name>A0A1L7CQ34_9CORY</name>
<dbReference type="Proteomes" id="UP000185434">
    <property type="component" value="Chromosome"/>
</dbReference>
<sequence length="294" mass="31642">MTHHTEPIIVDADIPDGSRTPVNVFPGGERPLVVLWPGFGVGASYYRPIAAELAARGFPSAIGELRGQGASTARAGRHASWGYFELATQDYRLVIEAAKAELGLDESHPTVLLTHSLGGQVATAFLALDDAPRLGVAGLFGVGSGSPYFRTFEGNTRVRIRVGASLFALGNRLFGHWPGAIAGIDPVGYGRQPARLMADWRHLALHNSFEHVFDGHGVADHRAALAGVEAPVLFTRFENDEMCPLASSQALAGHLPNAEVGCEELPGRLGHNRWAREPQIVADRFERFLEDNGI</sequence>
<dbReference type="STRING" id="1437875.CFRA_00040"/>
<dbReference type="RefSeq" id="WP_075662928.1">
    <property type="nucleotide sequence ID" value="NZ_CP009247.1"/>
</dbReference>
<dbReference type="Pfam" id="PF12146">
    <property type="entry name" value="Hydrolase_4"/>
    <property type="match status" value="1"/>
</dbReference>
<dbReference type="PIRSF" id="PIRSF037442">
    <property type="entry name" value="UCP037442_abhydr"/>
    <property type="match status" value="1"/>
</dbReference>
<dbReference type="InterPro" id="IPR022742">
    <property type="entry name" value="Hydrolase_4"/>
</dbReference>
<dbReference type="AlphaFoldDB" id="A0A1L7CQ34"/>
<dbReference type="InterPro" id="IPR017208">
    <property type="entry name" value="UCP037442_abhydr"/>
</dbReference>
<keyword evidence="3" id="KW-1185">Reference proteome</keyword>
<proteinExistence type="predicted"/>
<evidence type="ECO:0000313" key="3">
    <source>
        <dbReference type="Proteomes" id="UP000185434"/>
    </source>
</evidence>
<evidence type="ECO:0000313" key="2">
    <source>
        <dbReference type="EMBL" id="APT87960.1"/>
    </source>
</evidence>
<accession>A0A1L7CQ34</accession>
<feature type="domain" description="Serine aminopeptidase S33" evidence="1">
    <location>
        <begin position="30"/>
        <end position="131"/>
    </location>
</feature>
<dbReference type="Gene3D" id="3.40.50.1820">
    <property type="entry name" value="alpha/beta hydrolase"/>
    <property type="match status" value="1"/>
</dbReference>
<gene>
    <name evidence="2" type="ORF">CFRA_00040</name>
</gene>
<organism evidence="2 3">
    <name type="scientific">Corynebacterium frankenforstense DSM 45800</name>
    <dbReference type="NCBI Taxonomy" id="1437875"/>
    <lineage>
        <taxon>Bacteria</taxon>
        <taxon>Bacillati</taxon>
        <taxon>Actinomycetota</taxon>
        <taxon>Actinomycetes</taxon>
        <taxon>Mycobacteriales</taxon>
        <taxon>Corynebacteriaceae</taxon>
        <taxon>Corynebacterium</taxon>
    </lineage>
</organism>
<evidence type="ECO:0000259" key="1">
    <source>
        <dbReference type="Pfam" id="PF12146"/>
    </source>
</evidence>